<keyword evidence="3" id="KW-0489">Methyltransferase</keyword>
<protein>
    <submittedName>
        <fullName evidence="3">Methyltransferase domain-containing protein</fullName>
    </submittedName>
</protein>
<evidence type="ECO:0000259" key="1">
    <source>
        <dbReference type="Pfam" id="PF13847"/>
    </source>
</evidence>
<dbReference type="AlphaFoldDB" id="A0A6G8Q6J1"/>
<keyword evidence="3" id="KW-0808">Transferase</keyword>
<keyword evidence="4" id="KW-1185">Reference proteome</keyword>
<sequence>MTTREIDQQRAEAFAERMLGTINEASVALMTSIGHRTGLFDAMAGLDPSTSEEIAAAAGLDERYVREWLGAMVTGGVVEYELENGAYSLPVEHAAWLTRAASPDNIAVTAQWIPLLGSVEDRVIESFEKGGGVPYSAYPRFHEVMAEESAQTVVAALTGSILPLVPGLTGRLEAGIDVMDLGCGSGRALNLMAKTHPKSRFTGYDISEEAIARARAEAEEQGLTNVRFEVRDIADLGEVGNYDLITTFDVIHDQARPAAVLEEISQALRPGGVYLMQDIAGSSHVHKNMDHLLGPLMYTISTMHCMTVSLAQGGAGLGAMWGREKAEEMLREAGFRDIEVEQLPHDFINYYYIARKA</sequence>
<organism evidence="3 4">
    <name type="scientific">Rubrobacter tropicus</name>
    <dbReference type="NCBI Taxonomy" id="2653851"/>
    <lineage>
        <taxon>Bacteria</taxon>
        <taxon>Bacillati</taxon>
        <taxon>Actinomycetota</taxon>
        <taxon>Rubrobacteria</taxon>
        <taxon>Rubrobacterales</taxon>
        <taxon>Rubrobacteraceae</taxon>
        <taxon>Rubrobacter</taxon>
    </lineage>
</organism>
<dbReference type="Gene3D" id="3.40.50.150">
    <property type="entry name" value="Vaccinia Virus protein VP39"/>
    <property type="match status" value="1"/>
</dbReference>
<evidence type="ECO:0000313" key="3">
    <source>
        <dbReference type="EMBL" id="QIN82076.1"/>
    </source>
</evidence>
<reference evidence="3 4" key="1">
    <citation type="submission" date="2019-10" db="EMBL/GenBank/DDBJ databases">
        <title>Rubrobacter sp nov SCSIO 52090 isolated from a deep-sea sediment in the South China Sea.</title>
        <authorList>
            <person name="Chen R.W."/>
        </authorList>
    </citation>
    <scope>NUCLEOTIDE SEQUENCE [LARGE SCALE GENOMIC DNA]</scope>
    <source>
        <strain evidence="3 4">SCSIO 52909</strain>
    </source>
</reference>
<dbReference type="InterPro" id="IPR036390">
    <property type="entry name" value="WH_DNA-bd_sf"/>
</dbReference>
<dbReference type="SUPFAM" id="SSF46785">
    <property type="entry name" value="Winged helix' DNA-binding domain"/>
    <property type="match status" value="1"/>
</dbReference>
<dbReference type="Gene3D" id="1.10.10.10">
    <property type="entry name" value="Winged helix-like DNA-binding domain superfamily/Winged helix DNA-binding domain"/>
    <property type="match status" value="1"/>
</dbReference>
<name>A0A6G8Q6J1_9ACTN</name>
<dbReference type="CDD" id="cd02440">
    <property type="entry name" value="AdoMet_MTases"/>
    <property type="match status" value="1"/>
</dbReference>
<dbReference type="Proteomes" id="UP000501452">
    <property type="component" value="Chromosome"/>
</dbReference>
<dbReference type="InterPro" id="IPR025714">
    <property type="entry name" value="Methyltranfer_dom"/>
</dbReference>
<dbReference type="Pfam" id="PF13847">
    <property type="entry name" value="Methyltransf_31"/>
    <property type="match status" value="1"/>
</dbReference>
<dbReference type="KEGG" id="rub:GBA63_05040"/>
<dbReference type="SUPFAM" id="SSF53335">
    <property type="entry name" value="S-adenosyl-L-methionine-dependent methyltransferases"/>
    <property type="match status" value="1"/>
</dbReference>
<dbReference type="InterPro" id="IPR029063">
    <property type="entry name" value="SAM-dependent_MTases_sf"/>
</dbReference>
<dbReference type="PANTHER" id="PTHR45128">
    <property type="entry name" value="METHYLTRANSFERASE TYPE 11"/>
    <property type="match status" value="1"/>
</dbReference>
<feature type="domain" description="S-adenosylmethionine-dependent methyltransferase Rv2258c-like winged HTH" evidence="2">
    <location>
        <begin position="25"/>
        <end position="99"/>
    </location>
</feature>
<dbReference type="InterPro" id="IPR036388">
    <property type="entry name" value="WH-like_DNA-bd_sf"/>
</dbReference>
<dbReference type="RefSeq" id="WP_166174055.1">
    <property type="nucleotide sequence ID" value="NZ_CP045119.1"/>
</dbReference>
<accession>A0A6G8Q6J1</accession>
<proteinExistence type="predicted"/>
<dbReference type="EMBL" id="CP045119">
    <property type="protein sequence ID" value="QIN82076.1"/>
    <property type="molecule type" value="Genomic_DNA"/>
</dbReference>
<dbReference type="GO" id="GO:0032259">
    <property type="term" value="P:methylation"/>
    <property type="evidence" value="ECO:0007669"/>
    <property type="project" value="UniProtKB-KW"/>
</dbReference>
<evidence type="ECO:0000313" key="4">
    <source>
        <dbReference type="Proteomes" id="UP000501452"/>
    </source>
</evidence>
<evidence type="ECO:0000259" key="2">
    <source>
        <dbReference type="Pfam" id="PF21320"/>
    </source>
</evidence>
<dbReference type="InterPro" id="IPR048711">
    <property type="entry name" value="WHD_Rv2258c"/>
</dbReference>
<dbReference type="InterPro" id="IPR053173">
    <property type="entry name" value="SAM-binding_MTase"/>
</dbReference>
<gene>
    <name evidence="3" type="ORF">GBA63_05040</name>
</gene>
<dbReference type="Pfam" id="PF21320">
    <property type="entry name" value="WHD_Rv2258c"/>
    <property type="match status" value="1"/>
</dbReference>
<dbReference type="PANTHER" id="PTHR45128:SF1">
    <property type="entry name" value="S-ADENOSYLMETHIONINE-DEPENDENT METHYLTRANSFERASE RV2258C"/>
    <property type="match status" value="1"/>
</dbReference>
<dbReference type="GO" id="GO:0008168">
    <property type="term" value="F:methyltransferase activity"/>
    <property type="evidence" value="ECO:0007669"/>
    <property type="project" value="UniProtKB-KW"/>
</dbReference>
<feature type="domain" description="Methyltransferase" evidence="1">
    <location>
        <begin position="173"/>
        <end position="333"/>
    </location>
</feature>